<dbReference type="Pfam" id="PF00512">
    <property type="entry name" value="HisKA"/>
    <property type="match status" value="1"/>
</dbReference>
<dbReference type="SMART" id="SM00388">
    <property type="entry name" value="HisKA"/>
    <property type="match status" value="1"/>
</dbReference>
<evidence type="ECO:0000256" key="7">
    <source>
        <dbReference type="SAM" id="Coils"/>
    </source>
</evidence>
<dbReference type="InterPro" id="IPR004358">
    <property type="entry name" value="Sig_transdc_His_kin-like_C"/>
</dbReference>
<evidence type="ECO:0000256" key="4">
    <source>
        <dbReference type="ARBA" id="ARBA00022679"/>
    </source>
</evidence>
<evidence type="ECO:0000256" key="3">
    <source>
        <dbReference type="ARBA" id="ARBA00022553"/>
    </source>
</evidence>
<dbReference type="InterPro" id="IPR035965">
    <property type="entry name" value="PAS-like_dom_sf"/>
</dbReference>
<dbReference type="PRINTS" id="PR00344">
    <property type="entry name" value="BCTRLSENSOR"/>
</dbReference>
<evidence type="ECO:0000313" key="10">
    <source>
        <dbReference type="EMBL" id="OIR03445.1"/>
    </source>
</evidence>
<evidence type="ECO:0000256" key="6">
    <source>
        <dbReference type="ARBA" id="ARBA00023012"/>
    </source>
</evidence>
<keyword evidence="4 10" id="KW-0808">Transferase</keyword>
<comment type="caution">
    <text evidence="10">The sequence shown here is derived from an EMBL/GenBank/DDBJ whole genome shotgun (WGS) entry which is preliminary data.</text>
</comment>
<evidence type="ECO:0000259" key="8">
    <source>
        <dbReference type="PROSITE" id="PS50109"/>
    </source>
</evidence>
<dbReference type="InterPro" id="IPR013767">
    <property type="entry name" value="PAS_fold"/>
</dbReference>
<evidence type="ECO:0000256" key="5">
    <source>
        <dbReference type="ARBA" id="ARBA00022777"/>
    </source>
</evidence>
<dbReference type="SUPFAM" id="SSF55785">
    <property type="entry name" value="PYP-like sensor domain (PAS domain)"/>
    <property type="match status" value="1"/>
</dbReference>
<name>A0A1J5SH07_9ZZZZ</name>
<dbReference type="InterPro" id="IPR005467">
    <property type="entry name" value="His_kinase_dom"/>
</dbReference>
<dbReference type="GO" id="GO:0000155">
    <property type="term" value="F:phosphorelay sensor kinase activity"/>
    <property type="evidence" value="ECO:0007669"/>
    <property type="project" value="InterPro"/>
</dbReference>
<feature type="domain" description="PAS" evidence="9">
    <location>
        <begin position="11"/>
        <end position="64"/>
    </location>
</feature>
<dbReference type="GO" id="GO:0006355">
    <property type="term" value="P:regulation of DNA-templated transcription"/>
    <property type="evidence" value="ECO:0007669"/>
    <property type="project" value="InterPro"/>
</dbReference>
<sequence length="412" mass="46851">MAVSTIPFSSSEEKFSALFDFATEGIIVINSEGIIVLSNPASERLFGYRENELIGKPVEMLIPKRFGDHSHQREKYSNDPRPRSMGIGMNLYGKKKNGEEIPVEISLSPYRSGQSHFVIAFIIDITIRKRNEEIQKKQKEELQALANELDKRVKDRTMILEEALHELENSREELSIALEKEKELNELKTRFVSMASHEFRTPLATILSSLSLVTKYGEIGEKESQTKHINRIKSSITHLTEILNDMLSLSKLEEGKISASPELFNIKEFISLAVQELQGLTKPGQQIHFHHFGNQEVYLDSKILKNILFNLVSNAIKFSPESKPIEVFTSVNDSFIELKVKDNGIGIPEEDQEQLFQRFFRGQNAANIQGTGLGLNIVARYVELMNGNITFESKPEKGTIFIIKIPNYIKHE</sequence>
<dbReference type="InterPro" id="IPR036890">
    <property type="entry name" value="HATPase_C_sf"/>
</dbReference>
<evidence type="ECO:0000256" key="1">
    <source>
        <dbReference type="ARBA" id="ARBA00000085"/>
    </source>
</evidence>
<proteinExistence type="predicted"/>
<evidence type="ECO:0000256" key="2">
    <source>
        <dbReference type="ARBA" id="ARBA00012438"/>
    </source>
</evidence>
<dbReference type="InterPro" id="IPR050736">
    <property type="entry name" value="Sensor_HK_Regulatory"/>
</dbReference>
<dbReference type="AlphaFoldDB" id="A0A1J5SH07"/>
<dbReference type="CDD" id="cd00075">
    <property type="entry name" value="HATPase"/>
    <property type="match status" value="1"/>
</dbReference>
<dbReference type="PANTHER" id="PTHR43711:SF26">
    <property type="entry name" value="SENSOR HISTIDINE KINASE RCSC"/>
    <property type="match status" value="1"/>
</dbReference>
<dbReference type="SUPFAM" id="SSF55874">
    <property type="entry name" value="ATPase domain of HSP90 chaperone/DNA topoisomerase II/histidine kinase"/>
    <property type="match status" value="1"/>
</dbReference>
<dbReference type="EC" id="2.7.13.3" evidence="2"/>
<dbReference type="CDD" id="cd00130">
    <property type="entry name" value="PAS"/>
    <property type="match status" value="1"/>
</dbReference>
<dbReference type="Gene3D" id="1.10.287.130">
    <property type="match status" value="1"/>
</dbReference>
<feature type="coiled-coil region" evidence="7">
    <location>
        <begin position="128"/>
        <end position="187"/>
    </location>
</feature>
<dbReference type="Gene3D" id="3.30.450.20">
    <property type="entry name" value="PAS domain"/>
    <property type="match status" value="1"/>
</dbReference>
<dbReference type="InterPro" id="IPR036097">
    <property type="entry name" value="HisK_dim/P_sf"/>
</dbReference>
<dbReference type="FunFam" id="3.30.565.10:FF:000006">
    <property type="entry name" value="Sensor histidine kinase WalK"/>
    <property type="match status" value="1"/>
</dbReference>
<keyword evidence="6" id="KW-0902">Two-component regulatory system</keyword>
<dbReference type="SMART" id="SM00387">
    <property type="entry name" value="HATPase_c"/>
    <property type="match status" value="1"/>
</dbReference>
<comment type="catalytic activity">
    <reaction evidence="1">
        <text>ATP + protein L-histidine = ADP + protein N-phospho-L-histidine.</text>
        <dbReference type="EC" id="2.7.13.3"/>
    </reaction>
</comment>
<dbReference type="PROSITE" id="PS50112">
    <property type="entry name" value="PAS"/>
    <property type="match status" value="1"/>
</dbReference>
<evidence type="ECO:0000259" key="9">
    <source>
        <dbReference type="PROSITE" id="PS50112"/>
    </source>
</evidence>
<protein>
    <recommendedName>
        <fullName evidence="2">histidine kinase</fullName>
        <ecNumber evidence="2">2.7.13.3</ecNumber>
    </recommendedName>
</protein>
<dbReference type="InterPro" id="IPR000014">
    <property type="entry name" value="PAS"/>
</dbReference>
<feature type="domain" description="Histidine kinase" evidence="8">
    <location>
        <begin position="194"/>
        <end position="409"/>
    </location>
</feature>
<dbReference type="Pfam" id="PF00989">
    <property type="entry name" value="PAS"/>
    <property type="match status" value="1"/>
</dbReference>
<organism evidence="10">
    <name type="scientific">mine drainage metagenome</name>
    <dbReference type="NCBI Taxonomy" id="410659"/>
    <lineage>
        <taxon>unclassified sequences</taxon>
        <taxon>metagenomes</taxon>
        <taxon>ecological metagenomes</taxon>
    </lineage>
</organism>
<dbReference type="PROSITE" id="PS50109">
    <property type="entry name" value="HIS_KIN"/>
    <property type="match status" value="1"/>
</dbReference>
<dbReference type="InterPro" id="IPR003594">
    <property type="entry name" value="HATPase_dom"/>
</dbReference>
<dbReference type="Gene3D" id="3.30.565.10">
    <property type="entry name" value="Histidine kinase-like ATPase, C-terminal domain"/>
    <property type="match status" value="1"/>
</dbReference>
<reference evidence="10" key="1">
    <citation type="submission" date="2016-10" db="EMBL/GenBank/DDBJ databases">
        <title>Sequence of Gallionella enrichment culture.</title>
        <authorList>
            <person name="Poehlein A."/>
            <person name="Muehling M."/>
            <person name="Daniel R."/>
        </authorList>
    </citation>
    <scope>NUCLEOTIDE SEQUENCE</scope>
</reference>
<dbReference type="SUPFAM" id="SSF47384">
    <property type="entry name" value="Homodimeric domain of signal transducing histidine kinase"/>
    <property type="match status" value="1"/>
</dbReference>
<gene>
    <name evidence="10" type="primary">barA_14</name>
    <name evidence="10" type="ORF">GALL_145170</name>
</gene>
<dbReference type="Pfam" id="PF02518">
    <property type="entry name" value="HATPase_c"/>
    <property type="match status" value="1"/>
</dbReference>
<accession>A0A1J5SH07</accession>
<dbReference type="NCBIfam" id="TIGR00229">
    <property type="entry name" value="sensory_box"/>
    <property type="match status" value="1"/>
</dbReference>
<dbReference type="CDD" id="cd00082">
    <property type="entry name" value="HisKA"/>
    <property type="match status" value="1"/>
</dbReference>
<keyword evidence="5 10" id="KW-0418">Kinase</keyword>
<dbReference type="SMART" id="SM00091">
    <property type="entry name" value="PAS"/>
    <property type="match status" value="1"/>
</dbReference>
<dbReference type="EMBL" id="MLJW01000066">
    <property type="protein sequence ID" value="OIR03445.1"/>
    <property type="molecule type" value="Genomic_DNA"/>
</dbReference>
<keyword evidence="3" id="KW-0597">Phosphoprotein</keyword>
<dbReference type="PANTHER" id="PTHR43711">
    <property type="entry name" value="TWO-COMPONENT HISTIDINE KINASE"/>
    <property type="match status" value="1"/>
</dbReference>
<dbReference type="InterPro" id="IPR003661">
    <property type="entry name" value="HisK_dim/P_dom"/>
</dbReference>
<keyword evidence="7" id="KW-0175">Coiled coil</keyword>